<dbReference type="AlphaFoldDB" id="A0A4Y3TR17"/>
<evidence type="ECO:0000259" key="1">
    <source>
        <dbReference type="Pfam" id="PF13340"/>
    </source>
</evidence>
<dbReference type="PANTHER" id="PTHR30007">
    <property type="entry name" value="PHP DOMAIN PROTEIN"/>
    <property type="match status" value="1"/>
</dbReference>
<dbReference type="EMBL" id="BJMU01000057">
    <property type="protein sequence ID" value="GEB84193.1"/>
    <property type="molecule type" value="Genomic_DNA"/>
</dbReference>
<accession>A0A4Y3TR17</accession>
<sequence length="87" mass="10597">MWTPEQRGRIAGITRKTKRYLYDMTDEEWARIALLMPESRHTGRPREIEFREMINAVWYLVRPDCGWRMLPILFGHWRTVWSTSTEL</sequence>
<proteinExistence type="predicted"/>
<dbReference type="Proteomes" id="UP000317617">
    <property type="component" value="Unassembled WGS sequence"/>
</dbReference>
<evidence type="ECO:0000313" key="3">
    <source>
        <dbReference type="Proteomes" id="UP000317617"/>
    </source>
</evidence>
<dbReference type="PANTHER" id="PTHR30007:SF0">
    <property type="entry name" value="TRANSPOSASE"/>
    <property type="match status" value="1"/>
</dbReference>
<organism evidence="2 3">
    <name type="scientific">Acetobacter orleanensis</name>
    <dbReference type="NCBI Taxonomy" id="104099"/>
    <lineage>
        <taxon>Bacteria</taxon>
        <taxon>Pseudomonadati</taxon>
        <taxon>Pseudomonadota</taxon>
        <taxon>Alphaproteobacteria</taxon>
        <taxon>Acetobacterales</taxon>
        <taxon>Acetobacteraceae</taxon>
        <taxon>Acetobacter</taxon>
    </lineage>
</organism>
<dbReference type="InterPro" id="IPR025161">
    <property type="entry name" value="IS402-like_dom"/>
</dbReference>
<protein>
    <recommendedName>
        <fullName evidence="1">Insertion element IS402-like domain-containing protein</fullName>
    </recommendedName>
</protein>
<dbReference type="Pfam" id="PF13340">
    <property type="entry name" value="DUF4096"/>
    <property type="match status" value="1"/>
</dbReference>
<keyword evidence="3" id="KW-1185">Reference proteome</keyword>
<feature type="domain" description="Insertion element IS402-like" evidence="1">
    <location>
        <begin position="24"/>
        <end position="83"/>
    </location>
</feature>
<gene>
    <name evidence="2" type="ORF">AOR01nite_26700</name>
</gene>
<evidence type="ECO:0000313" key="2">
    <source>
        <dbReference type="EMBL" id="GEB84193.1"/>
    </source>
</evidence>
<comment type="caution">
    <text evidence="2">The sequence shown here is derived from an EMBL/GenBank/DDBJ whole genome shotgun (WGS) entry which is preliminary data.</text>
</comment>
<name>A0A4Y3TR17_9PROT</name>
<reference evidence="2 3" key="1">
    <citation type="submission" date="2019-06" db="EMBL/GenBank/DDBJ databases">
        <title>Whole genome shotgun sequence of Acetobacter orleanensis NBRC 13752.</title>
        <authorList>
            <person name="Hosoyama A."/>
            <person name="Uohara A."/>
            <person name="Ohji S."/>
            <person name="Ichikawa N."/>
        </authorList>
    </citation>
    <scope>NUCLEOTIDE SEQUENCE [LARGE SCALE GENOMIC DNA]</scope>
    <source>
        <strain evidence="2 3">NBRC 13752</strain>
    </source>
</reference>